<dbReference type="Proteomes" id="UP000241769">
    <property type="component" value="Unassembled WGS sequence"/>
</dbReference>
<keyword evidence="1 2" id="KW-0443">Lipid metabolism</keyword>
<feature type="active site" description="Nucleophile" evidence="2">
    <location>
        <position position="92"/>
    </location>
</feature>
<evidence type="ECO:0000313" key="5">
    <source>
        <dbReference type="Proteomes" id="UP000241769"/>
    </source>
</evidence>
<feature type="short sequence motif" description="DGA/G" evidence="2">
    <location>
        <begin position="267"/>
        <end position="269"/>
    </location>
</feature>
<feature type="domain" description="PNPLA" evidence="3">
    <location>
        <begin position="55"/>
        <end position="280"/>
    </location>
</feature>
<dbReference type="InterPro" id="IPR002641">
    <property type="entry name" value="PNPLA_dom"/>
</dbReference>
<name>A0A2P6NXU2_9EUKA</name>
<dbReference type="InParanoid" id="A0A2P6NXU2"/>
<comment type="caution">
    <text evidence="4">The sequence shown here is derived from an EMBL/GenBank/DDBJ whole genome shotgun (WGS) entry which is preliminary data.</text>
</comment>
<dbReference type="InterPro" id="IPR047156">
    <property type="entry name" value="Teg/CotR/CapV-like"/>
</dbReference>
<keyword evidence="5" id="KW-1185">Reference proteome</keyword>
<protein>
    <recommendedName>
        <fullName evidence="3">PNPLA domain-containing protein</fullName>
    </recommendedName>
</protein>
<evidence type="ECO:0000259" key="3">
    <source>
        <dbReference type="PROSITE" id="PS51635"/>
    </source>
</evidence>
<dbReference type="EMBL" id="MDYQ01000007">
    <property type="protein sequence ID" value="PRP88777.1"/>
    <property type="molecule type" value="Genomic_DNA"/>
</dbReference>
<dbReference type="SUPFAM" id="SSF52151">
    <property type="entry name" value="FabD/lysophospholipase-like"/>
    <property type="match status" value="1"/>
</dbReference>
<dbReference type="PANTHER" id="PTHR24138:SF10">
    <property type="entry name" value="PHOSPHOLIPASE A2"/>
    <property type="match status" value="1"/>
</dbReference>
<dbReference type="GO" id="GO:0016787">
    <property type="term" value="F:hydrolase activity"/>
    <property type="evidence" value="ECO:0007669"/>
    <property type="project" value="UniProtKB-UniRule"/>
</dbReference>
<dbReference type="PROSITE" id="PS51635">
    <property type="entry name" value="PNPLA"/>
    <property type="match status" value="1"/>
</dbReference>
<gene>
    <name evidence="4" type="ORF">PROFUN_00245</name>
</gene>
<dbReference type="OrthoDB" id="1658288at2759"/>
<evidence type="ECO:0000256" key="2">
    <source>
        <dbReference type="PROSITE-ProRule" id="PRU01161"/>
    </source>
</evidence>
<accession>A0A2P6NXU2</accession>
<dbReference type="PANTHER" id="PTHR24138">
    <property type="entry name" value="INTRACELLLAR PHOSPHOLIPASE A FAMILY"/>
    <property type="match status" value="1"/>
</dbReference>
<feature type="short sequence motif" description="GXSXG" evidence="2">
    <location>
        <begin position="90"/>
        <end position="94"/>
    </location>
</feature>
<organism evidence="4 5">
    <name type="scientific">Planoprotostelium fungivorum</name>
    <dbReference type="NCBI Taxonomy" id="1890364"/>
    <lineage>
        <taxon>Eukaryota</taxon>
        <taxon>Amoebozoa</taxon>
        <taxon>Evosea</taxon>
        <taxon>Variosea</taxon>
        <taxon>Cavosteliida</taxon>
        <taxon>Cavosteliaceae</taxon>
        <taxon>Planoprotostelium</taxon>
    </lineage>
</organism>
<dbReference type="Pfam" id="PF01734">
    <property type="entry name" value="Patatin"/>
    <property type="match status" value="1"/>
</dbReference>
<evidence type="ECO:0000256" key="1">
    <source>
        <dbReference type="ARBA" id="ARBA00023098"/>
    </source>
</evidence>
<dbReference type="AlphaFoldDB" id="A0A2P6NXU2"/>
<evidence type="ECO:0000313" key="4">
    <source>
        <dbReference type="EMBL" id="PRP88777.1"/>
    </source>
</evidence>
<reference evidence="4 5" key="1">
    <citation type="journal article" date="2018" name="Genome Biol. Evol.">
        <title>Multiple Roots of Fruiting Body Formation in Amoebozoa.</title>
        <authorList>
            <person name="Hillmann F."/>
            <person name="Forbes G."/>
            <person name="Novohradska S."/>
            <person name="Ferling I."/>
            <person name="Riege K."/>
            <person name="Groth M."/>
            <person name="Westermann M."/>
            <person name="Marz M."/>
            <person name="Spaller T."/>
            <person name="Winckler T."/>
            <person name="Schaap P."/>
            <person name="Glockner G."/>
        </authorList>
    </citation>
    <scope>NUCLEOTIDE SEQUENCE [LARGE SCALE GENOMIC DNA]</scope>
    <source>
        <strain evidence="4 5">Jena</strain>
    </source>
</reference>
<dbReference type="InterPro" id="IPR016035">
    <property type="entry name" value="Acyl_Trfase/lysoPLipase"/>
</dbReference>
<feature type="active site" description="Proton acceptor" evidence="2">
    <location>
        <position position="267"/>
    </location>
</feature>
<feature type="short sequence motif" description="GXGXXG" evidence="2">
    <location>
        <begin position="59"/>
        <end position="64"/>
    </location>
</feature>
<proteinExistence type="predicted"/>
<keyword evidence="2" id="KW-0378">Hydrolase</keyword>
<dbReference type="GO" id="GO:0016042">
    <property type="term" value="P:lipid catabolic process"/>
    <property type="evidence" value="ECO:0007669"/>
    <property type="project" value="UniProtKB-UniRule"/>
</dbReference>
<sequence length="414" mass="45523">MYEYFYPPKEEEFIPTKSDILSQPSRIDFSLLSTTPPVDPPVFAGSGPKKPFRILCLDGGGIRGILQAAILGRIVKLYPEFVDQIDMFAGTSAGSFNVSALATGRTPTELLNIWLNNAANIFHESYWKRTTTMDNTLSAAFDAAPIRDMAISIVGQTTLGQVKKKILIPAFNLDPSSTRKEEQKATKSDTISGLKPPITTATGDLTQQLLRMRIPRACGGWSDDPRWFPEYFHNFDSSDNADTLLADACLRSAAAPTYFPIYQGYVDGGVFANNPSLAAITSCICEGVQLSDICVLSLSTGNNPHHIPKEMFGDGNWGVYQWGMNLINLLMDSTSCAATHQSACLLGEQFYRIDPRLTSDIDLADSSAATIDMLLKIASEVDLEPVVEWLKIYWGSGGETSAPKERLEYDWMLL</sequence>
<keyword evidence="2" id="KW-0442">Lipid degradation</keyword>
<dbReference type="Gene3D" id="3.40.1090.10">
    <property type="entry name" value="Cytosolic phospholipase A2 catalytic domain"/>
    <property type="match status" value="1"/>
</dbReference>
<dbReference type="STRING" id="1890364.A0A2P6NXU2"/>